<gene>
    <name evidence="2" type="ORF">ACFS1K_12315</name>
</gene>
<keyword evidence="3" id="KW-1185">Reference proteome</keyword>
<dbReference type="CDD" id="cd00761">
    <property type="entry name" value="Glyco_tranf_GTA_type"/>
    <property type="match status" value="1"/>
</dbReference>
<comment type="caution">
    <text evidence="2">The sequence shown here is derived from an EMBL/GenBank/DDBJ whole genome shotgun (WGS) entry which is preliminary data.</text>
</comment>
<dbReference type="PANTHER" id="PTHR43685">
    <property type="entry name" value="GLYCOSYLTRANSFERASE"/>
    <property type="match status" value="1"/>
</dbReference>
<dbReference type="RefSeq" id="WP_251806747.1">
    <property type="nucleotide sequence ID" value="NZ_CP166679.1"/>
</dbReference>
<dbReference type="Pfam" id="PF00535">
    <property type="entry name" value="Glycos_transf_2"/>
    <property type="match status" value="1"/>
</dbReference>
<evidence type="ECO:0000313" key="2">
    <source>
        <dbReference type="EMBL" id="MFD2790548.1"/>
    </source>
</evidence>
<evidence type="ECO:0000313" key="3">
    <source>
        <dbReference type="Proteomes" id="UP001597532"/>
    </source>
</evidence>
<feature type="domain" description="Glycosyltransferase 2-like" evidence="1">
    <location>
        <begin position="22"/>
        <end position="131"/>
    </location>
</feature>
<dbReference type="InterPro" id="IPR001173">
    <property type="entry name" value="Glyco_trans_2-like"/>
</dbReference>
<dbReference type="Proteomes" id="UP001597532">
    <property type="component" value="Unassembled WGS sequence"/>
</dbReference>
<accession>A0ABW5VFW9</accession>
<dbReference type="InterPro" id="IPR050834">
    <property type="entry name" value="Glycosyltransf_2"/>
</dbReference>
<dbReference type="InterPro" id="IPR029044">
    <property type="entry name" value="Nucleotide-diphossugar_trans"/>
</dbReference>
<evidence type="ECO:0000259" key="1">
    <source>
        <dbReference type="Pfam" id="PF00535"/>
    </source>
</evidence>
<dbReference type="PANTHER" id="PTHR43685:SF11">
    <property type="entry name" value="GLYCOSYLTRANSFERASE TAGX-RELATED"/>
    <property type="match status" value="1"/>
</dbReference>
<dbReference type="EMBL" id="JBHUOK010000030">
    <property type="protein sequence ID" value="MFD2790548.1"/>
    <property type="molecule type" value="Genomic_DNA"/>
</dbReference>
<protein>
    <submittedName>
        <fullName evidence="2">Glycosyltransferase family 2 protein</fullName>
    </submittedName>
</protein>
<reference evidence="3" key="1">
    <citation type="journal article" date="2019" name="Int. J. Syst. Evol. Microbiol.">
        <title>The Global Catalogue of Microorganisms (GCM) 10K type strain sequencing project: providing services to taxonomists for standard genome sequencing and annotation.</title>
        <authorList>
            <consortium name="The Broad Institute Genomics Platform"/>
            <consortium name="The Broad Institute Genome Sequencing Center for Infectious Disease"/>
            <person name="Wu L."/>
            <person name="Ma J."/>
        </authorList>
    </citation>
    <scope>NUCLEOTIDE SEQUENCE [LARGE SCALE GENOMIC DNA]</scope>
    <source>
        <strain evidence="3">KCTC 52924</strain>
    </source>
</reference>
<proteinExistence type="predicted"/>
<organism evidence="2 3">
    <name type="scientific">Arenibacter antarcticus</name>
    <dbReference type="NCBI Taxonomy" id="2040469"/>
    <lineage>
        <taxon>Bacteria</taxon>
        <taxon>Pseudomonadati</taxon>
        <taxon>Bacteroidota</taxon>
        <taxon>Flavobacteriia</taxon>
        <taxon>Flavobacteriales</taxon>
        <taxon>Flavobacteriaceae</taxon>
        <taxon>Arenibacter</taxon>
    </lineage>
</organism>
<dbReference type="Gene3D" id="3.90.550.10">
    <property type="entry name" value="Spore Coat Polysaccharide Biosynthesis Protein SpsA, Chain A"/>
    <property type="match status" value="1"/>
</dbReference>
<dbReference type="SUPFAM" id="SSF53448">
    <property type="entry name" value="Nucleotide-diphospho-sugar transferases"/>
    <property type="match status" value="1"/>
</dbReference>
<sequence length="314" mass="36526">MLKDYLPTFELVKKESHEFRFTVFIPVYNAENTIGKVFDSLENQIFRDFEIIVINDGSTDNSHHVISQRIRHLNFRCTYIKNKTNVNKMGVFIQAIKLAKGDFFLTHDADDECIPEALGIFNERYEDIPEDLKIKISGVTSRCKSQFGELIGKPLPEDPFFSNSFESSVLHDLSFEKWGFVKTRLLKSIQIDDFIIGKGLIPEGIIWLVFAKQGYITKYCSDILRIYHVDNTNSLTSLKYDKKALGMALHGLLFINYFYSDYFLKAPMHFLKRTYAILKSANFLDYDLNNYLASIDPILIKMIFLLVWPIKKYL</sequence>
<name>A0ABW5VFW9_9FLAO</name>